<dbReference type="InterPro" id="IPR014013">
    <property type="entry name" value="Helic_SF1/SF2_ATP-bd_DinG/Rad3"/>
</dbReference>
<reference evidence="15" key="1">
    <citation type="submission" date="2023-07" db="EMBL/GenBank/DDBJ databases">
        <authorList>
            <consortium name="AG Swart"/>
            <person name="Singh M."/>
            <person name="Singh A."/>
            <person name="Seah K."/>
            <person name="Emmerich C."/>
        </authorList>
    </citation>
    <scope>NUCLEOTIDE SEQUENCE</scope>
    <source>
        <strain evidence="15">DP1</strain>
    </source>
</reference>
<dbReference type="Pfam" id="PF06733">
    <property type="entry name" value="DEAD_2"/>
    <property type="match status" value="1"/>
</dbReference>
<name>A0AAD1XZX9_EUPCR</name>
<sequence>MSFEIGGIKVKFPFEPYGIQKNYMQRLIKAVETKKNAMLESPTGTGKTLSSICSALAYQKNLNEEGTTTSNYDRKIEIGYEPERPISQIIFSSRTHSQLDQVIKEVKRCGYSPRTASLASRKYLCINEEALNYKHGVDRLCKILRSHNKDESEEEGEEEEESERDEEEKNKAVSQRETEQAIKHPTCYYYQNLKEFKNHYWKKDKGEIMDIEDIVEHGKLHSICPYYLQKEKAKTANLVTMPYNYIINPRIRKHMEVSLQDSIVIVDEAHNFGPACESNATVELDRDVLKEMLKQIKFIPYKLAKLKKQEESRLNKKQRKLRRKIQEIGLSKQEIWDCIHLVESFLEAIQVPLKHRLWDVFQVQDYTDAKMLEFEKLPLLLNQVYQRYIITKIGSNGLEGRASFPYINQDNLEDWLSTLSRTSALLRLISNLSDILCDSLVQIIEIYCDISYRSKHSQTSVEEEAKLLFNQFQICVSEQKIPKEKFELDETLPKDREFENILKFECLSPEYLAKKLQQEQPRSLILISGTLYPFDEYSSELGVEFPITFRSPHVIDRQQMCLIAMKNGISGDQLKLNYINRAKKKVIEDLAKTVNETLLQSEGGSLAFFPSYSVMGSYLNFCKWKRMLLREEKLIITGEAVDCYSINSDEKSRILLIEPRETSELNKIRKAFYQLLEEDQNVTLVCVCRGKISEGIDLPDKASRLAIVVGIPYAYLRDSKVQGKKKYLDMKVKFMRNSQSSEGTFTLDGDKWYQTDAQRAINQAIGRVIRHKNDYGAVVLQDSRYENLVKFRSSWCKSWQKRCFTMEFLKKTLSSFYTKMNKFEATGEIPDPFKSVNCGTKRAITMEPEFPLYSYPSFKRVLREDPDQN</sequence>
<evidence type="ECO:0000256" key="11">
    <source>
        <dbReference type="ARBA" id="ARBA00023204"/>
    </source>
</evidence>
<gene>
    <name evidence="15" type="ORF">ECRASSUSDP1_LOCUS23685</name>
</gene>
<dbReference type="Gene3D" id="3.40.50.300">
    <property type="entry name" value="P-loop containing nucleotide triphosphate hydrolases"/>
    <property type="match status" value="2"/>
</dbReference>
<dbReference type="PANTHER" id="PTHR11472">
    <property type="entry name" value="DNA REPAIR DEAD HELICASE RAD3/XP-D SUBFAMILY MEMBER"/>
    <property type="match status" value="1"/>
</dbReference>
<keyword evidence="5" id="KW-0378">Hydrolase</keyword>
<evidence type="ECO:0000256" key="3">
    <source>
        <dbReference type="ARBA" id="ARBA00022741"/>
    </source>
</evidence>
<dbReference type="InterPro" id="IPR002464">
    <property type="entry name" value="DNA/RNA_helicase_DEAH_CS"/>
</dbReference>
<feature type="compositionally biased region" description="Acidic residues" evidence="13">
    <location>
        <begin position="151"/>
        <end position="166"/>
    </location>
</feature>
<keyword evidence="8" id="KW-0408">Iron</keyword>
<dbReference type="InterPro" id="IPR027417">
    <property type="entry name" value="P-loop_NTPase"/>
</dbReference>
<evidence type="ECO:0000256" key="13">
    <source>
        <dbReference type="SAM" id="MobiDB-lite"/>
    </source>
</evidence>
<evidence type="ECO:0000256" key="6">
    <source>
        <dbReference type="ARBA" id="ARBA00022806"/>
    </source>
</evidence>
<dbReference type="InterPro" id="IPR006555">
    <property type="entry name" value="ATP-dep_Helicase_C"/>
</dbReference>
<evidence type="ECO:0000256" key="4">
    <source>
        <dbReference type="ARBA" id="ARBA00022763"/>
    </source>
</evidence>
<dbReference type="SMART" id="SM00487">
    <property type="entry name" value="DEXDc"/>
    <property type="match status" value="1"/>
</dbReference>
<keyword evidence="7" id="KW-0067">ATP-binding</keyword>
<dbReference type="InterPro" id="IPR014001">
    <property type="entry name" value="Helicase_ATP-bd"/>
</dbReference>
<evidence type="ECO:0000256" key="9">
    <source>
        <dbReference type="ARBA" id="ARBA00023014"/>
    </source>
</evidence>
<keyword evidence="16" id="KW-1185">Reference proteome</keyword>
<keyword evidence="10" id="KW-0238">DNA-binding</keyword>
<evidence type="ECO:0000259" key="14">
    <source>
        <dbReference type="PROSITE" id="PS51193"/>
    </source>
</evidence>
<keyword evidence="9" id="KW-0411">Iron-sulfur</keyword>
<evidence type="ECO:0000256" key="7">
    <source>
        <dbReference type="ARBA" id="ARBA00022840"/>
    </source>
</evidence>
<protein>
    <recommendedName>
        <fullName evidence="14">Helicase ATP-binding domain-containing protein</fullName>
    </recommendedName>
</protein>
<dbReference type="PANTHER" id="PTHR11472:SF34">
    <property type="entry name" value="REGULATOR OF TELOMERE ELONGATION HELICASE 1"/>
    <property type="match status" value="1"/>
</dbReference>
<keyword evidence="2" id="KW-0479">Metal-binding</keyword>
<evidence type="ECO:0000256" key="1">
    <source>
        <dbReference type="ARBA" id="ARBA00022485"/>
    </source>
</evidence>
<dbReference type="Pfam" id="PF13307">
    <property type="entry name" value="Helicase_C_2"/>
    <property type="match status" value="1"/>
</dbReference>
<feature type="region of interest" description="Disordered" evidence="13">
    <location>
        <begin position="148"/>
        <end position="178"/>
    </location>
</feature>
<dbReference type="GO" id="GO:0046872">
    <property type="term" value="F:metal ion binding"/>
    <property type="evidence" value="ECO:0007669"/>
    <property type="project" value="UniProtKB-KW"/>
</dbReference>
<evidence type="ECO:0000256" key="2">
    <source>
        <dbReference type="ARBA" id="ARBA00022723"/>
    </source>
</evidence>
<dbReference type="SUPFAM" id="SSF52540">
    <property type="entry name" value="P-loop containing nucleoside triphosphate hydrolases"/>
    <property type="match status" value="2"/>
</dbReference>
<dbReference type="AlphaFoldDB" id="A0AAD1XZX9"/>
<dbReference type="GO" id="GO:0016818">
    <property type="term" value="F:hydrolase activity, acting on acid anhydrides, in phosphorus-containing anhydrides"/>
    <property type="evidence" value="ECO:0007669"/>
    <property type="project" value="InterPro"/>
</dbReference>
<dbReference type="EMBL" id="CAMPGE010024369">
    <property type="protein sequence ID" value="CAI2382215.1"/>
    <property type="molecule type" value="Genomic_DNA"/>
</dbReference>
<dbReference type="PROSITE" id="PS51193">
    <property type="entry name" value="HELICASE_ATP_BIND_2"/>
    <property type="match status" value="1"/>
</dbReference>
<feature type="domain" description="Helicase ATP-binding" evidence="14">
    <location>
        <begin position="6"/>
        <end position="335"/>
    </location>
</feature>
<dbReference type="PROSITE" id="PS00690">
    <property type="entry name" value="DEAH_ATP_HELICASE"/>
    <property type="match status" value="1"/>
</dbReference>
<dbReference type="Proteomes" id="UP001295684">
    <property type="component" value="Unassembled WGS sequence"/>
</dbReference>
<dbReference type="InterPro" id="IPR006554">
    <property type="entry name" value="Helicase-like_DEXD_c2"/>
</dbReference>
<keyword evidence="1" id="KW-0004">4Fe-4S</keyword>
<keyword evidence="11" id="KW-0234">DNA repair</keyword>
<evidence type="ECO:0000313" key="16">
    <source>
        <dbReference type="Proteomes" id="UP001295684"/>
    </source>
</evidence>
<dbReference type="GO" id="GO:0003678">
    <property type="term" value="F:DNA helicase activity"/>
    <property type="evidence" value="ECO:0007669"/>
    <property type="project" value="InterPro"/>
</dbReference>
<dbReference type="InterPro" id="IPR045028">
    <property type="entry name" value="DinG/Rad3-like"/>
</dbReference>
<evidence type="ECO:0000256" key="8">
    <source>
        <dbReference type="ARBA" id="ARBA00023004"/>
    </source>
</evidence>
<dbReference type="SMART" id="SM00488">
    <property type="entry name" value="DEXDc2"/>
    <property type="match status" value="1"/>
</dbReference>
<keyword evidence="6" id="KW-0347">Helicase</keyword>
<dbReference type="GO" id="GO:0003677">
    <property type="term" value="F:DNA binding"/>
    <property type="evidence" value="ECO:0007669"/>
    <property type="project" value="UniProtKB-KW"/>
</dbReference>
<proteinExistence type="predicted"/>
<evidence type="ECO:0000256" key="5">
    <source>
        <dbReference type="ARBA" id="ARBA00022801"/>
    </source>
</evidence>
<evidence type="ECO:0000256" key="12">
    <source>
        <dbReference type="ARBA" id="ARBA00023235"/>
    </source>
</evidence>
<dbReference type="SMART" id="SM00491">
    <property type="entry name" value="HELICc2"/>
    <property type="match status" value="1"/>
</dbReference>
<organism evidence="15 16">
    <name type="scientific">Euplotes crassus</name>
    <dbReference type="NCBI Taxonomy" id="5936"/>
    <lineage>
        <taxon>Eukaryota</taxon>
        <taxon>Sar</taxon>
        <taxon>Alveolata</taxon>
        <taxon>Ciliophora</taxon>
        <taxon>Intramacronucleata</taxon>
        <taxon>Spirotrichea</taxon>
        <taxon>Hypotrichia</taxon>
        <taxon>Euplotida</taxon>
        <taxon>Euplotidae</taxon>
        <taxon>Moneuplotes</taxon>
    </lineage>
</organism>
<comment type="caution">
    <text evidence="15">The sequence shown here is derived from an EMBL/GenBank/DDBJ whole genome shotgun (WGS) entry which is preliminary data.</text>
</comment>
<evidence type="ECO:0000256" key="10">
    <source>
        <dbReference type="ARBA" id="ARBA00023125"/>
    </source>
</evidence>
<dbReference type="GO" id="GO:0005524">
    <property type="term" value="F:ATP binding"/>
    <property type="evidence" value="ECO:0007669"/>
    <property type="project" value="UniProtKB-KW"/>
</dbReference>
<keyword evidence="3" id="KW-0547">Nucleotide-binding</keyword>
<dbReference type="GO" id="GO:0051539">
    <property type="term" value="F:4 iron, 4 sulfur cluster binding"/>
    <property type="evidence" value="ECO:0007669"/>
    <property type="project" value="UniProtKB-KW"/>
</dbReference>
<accession>A0AAD1XZX9</accession>
<keyword evidence="12" id="KW-0413">Isomerase</keyword>
<dbReference type="GO" id="GO:0006281">
    <property type="term" value="P:DNA repair"/>
    <property type="evidence" value="ECO:0007669"/>
    <property type="project" value="UniProtKB-KW"/>
</dbReference>
<feature type="compositionally biased region" description="Basic and acidic residues" evidence="13">
    <location>
        <begin position="167"/>
        <end position="178"/>
    </location>
</feature>
<evidence type="ECO:0000313" key="15">
    <source>
        <dbReference type="EMBL" id="CAI2382215.1"/>
    </source>
</evidence>
<dbReference type="InterPro" id="IPR010614">
    <property type="entry name" value="RAD3-like_helicase_DEAD"/>
</dbReference>
<keyword evidence="4" id="KW-0227">DNA damage</keyword>